<evidence type="ECO:0000256" key="6">
    <source>
        <dbReference type="ARBA" id="ARBA00023326"/>
    </source>
</evidence>
<dbReference type="InterPro" id="IPR001579">
    <property type="entry name" value="Glyco_hydro_18_chit_AS"/>
</dbReference>
<dbReference type="GO" id="GO:0000272">
    <property type="term" value="P:polysaccharide catabolic process"/>
    <property type="evidence" value="ECO:0007669"/>
    <property type="project" value="UniProtKB-KW"/>
</dbReference>
<comment type="similarity">
    <text evidence="8">Belongs to the glycosyl hydrolase 18 family.</text>
</comment>
<proteinExistence type="inferred from homology"/>
<dbReference type="Pfam" id="PF00704">
    <property type="entry name" value="Glyco_hydro_18"/>
    <property type="match status" value="1"/>
</dbReference>
<dbReference type="OrthoDB" id="3012298at2759"/>
<evidence type="ECO:0000256" key="4">
    <source>
        <dbReference type="ARBA" id="ARBA00023277"/>
    </source>
</evidence>
<dbReference type="AlphaFoldDB" id="A0A067N9D1"/>
<comment type="catalytic activity">
    <reaction evidence="1">
        <text>Random endo-hydrolysis of N-acetyl-beta-D-glucosaminide (1-&gt;4)-beta-linkages in chitin and chitodextrins.</text>
        <dbReference type="EC" id="3.2.1.14"/>
    </reaction>
</comment>
<feature type="signal peptide" evidence="9">
    <location>
        <begin position="1"/>
        <end position="23"/>
    </location>
</feature>
<evidence type="ECO:0000256" key="2">
    <source>
        <dbReference type="ARBA" id="ARBA00022801"/>
    </source>
</evidence>
<keyword evidence="3" id="KW-0146">Chitin degradation</keyword>
<evidence type="ECO:0000256" key="3">
    <source>
        <dbReference type="ARBA" id="ARBA00023024"/>
    </source>
</evidence>
<keyword evidence="5 7" id="KW-0326">Glycosidase</keyword>
<keyword evidence="12" id="KW-1185">Reference proteome</keyword>
<keyword evidence="9" id="KW-0732">Signal</keyword>
<reference evidence="12" key="1">
    <citation type="journal article" date="2014" name="Proc. Natl. Acad. Sci. U.S.A.">
        <title>Extensive sampling of basidiomycete genomes demonstrates inadequacy of the white-rot/brown-rot paradigm for wood decay fungi.</title>
        <authorList>
            <person name="Riley R."/>
            <person name="Salamov A.A."/>
            <person name="Brown D.W."/>
            <person name="Nagy L.G."/>
            <person name="Floudas D."/>
            <person name="Held B.W."/>
            <person name="Levasseur A."/>
            <person name="Lombard V."/>
            <person name="Morin E."/>
            <person name="Otillar R."/>
            <person name="Lindquist E.A."/>
            <person name="Sun H."/>
            <person name="LaButti K.M."/>
            <person name="Schmutz J."/>
            <person name="Jabbour D."/>
            <person name="Luo H."/>
            <person name="Baker S.E."/>
            <person name="Pisabarro A.G."/>
            <person name="Walton J.D."/>
            <person name="Blanchette R.A."/>
            <person name="Henrissat B."/>
            <person name="Martin F."/>
            <person name="Cullen D."/>
            <person name="Hibbett D.S."/>
            <person name="Grigoriev I.V."/>
        </authorList>
    </citation>
    <scope>NUCLEOTIDE SEQUENCE [LARGE SCALE GENOMIC DNA]</scope>
    <source>
        <strain evidence="12">FD-172 SS1</strain>
    </source>
</reference>
<dbReference type="InterPro" id="IPR017853">
    <property type="entry name" value="GH"/>
</dbReference>
<dbReference type="PROSITE" id="PS01095">
    <property type="entry name" value="GH18_1"/>
    <property type="match status" value="1"/>
</dbReference>
<dbReference type="GO" id="GO:0008843">
    <property type="term" value="F:endochitinase activity"/>
    <property type="evidence" value="ECO:0007669"/>
    <property type="project" value="UniProtKB-EC"/>
</dbReference>
<sequence length="325" mass="35637">MVSFSRLSTALALLASFAATVVAAPAEVLPTQLVDRAALAESQKPPRWAIYWDEWVANEQGLPSVEKLNGFNVLYLSFWLPNGPADQALEWTRLSAASRKSMKAQYEKAGIKVMVSAFGETVEPVTSKADAVATANKIATFVKQYDLDGVDIDFEDLPAMNKADGKAEAWLATLTKTLRTELPAGQYAITHAPVAPWFDAKAYRSGAYTQVHKDVGDIIDWYNIQFYNQGATAYTTCETLNYHSGDPWPETSVMQIAETVGLHKAVVGKIATPKDGTNGFMDDKTLAECLAKLKAKGWDAGAMVWEYPNADSTWIKTVRSQSWPV</sequence>
<keyword evidence="6" id="KW-0624">Polysaccharide degradation</keyword>
<evidence type="ECO:0000256" key="5">
    <source>
        <dbReference type="ARBA" id="ARBA00023295"/>
    </source>
</evidence>
<accession>A0A067N9D1</accession>
<dbReference type="InParanoid" id="A0A067N9D1"/>
<evidence type="ECO:0000256" key="8">
    <source>
        <dbReference type="RuleBase" id="RU004453"/>
    </source>
</evidence>
<dbReference type="Gene3D" id="3.20.20.80">
    <property type="entry name" value="Glycosidases"/>
    <property type="match status" value="1"/>
</dbReference>
<evidence type="ECO:0000313" key="12">
    <source>
        <dbReference type="Proteomes" id="UP000027195"/>
    </source>
</evidence>
<name>A0A067N9D1_BOTB1</name>
<gene>
    <name evidence="11" type="ORF">BOTBODRAFT_394387</name>
</gene>
<dbReference type="HOGENOM" id="CLU_050410_1_0_1"/>
<evidence type="ECO:0000259" key="10">
    <source>
        <dbReference type="PROSITE" id="PS51910"/>
    </source>
</evidence>
<evidence type="ECO:0000256" key="1">
    <source>
        <dbReference type="ARBA" id="ARBA00000822"/>
    </source>
</evidence>
<dbReference type="EMBL" id="KL198018">
    <property type="protein sequence ID" value="KDQ20356.1"/>
    <property type="molecule type" value="Genomic_DNA"/>
</dbReference>
<dbReference type="CDD" id="cd00598">
    <property type="entry name" value="GH18_chitinase-like"/>
    <property type="match status" value="1"/>
</dbReference>
<organism evidence="11 12">
    <name type="scientific">Botryobasidium botryosum (strain FD-172 SS1)</name>
    <dbReference type="NCBI Taxonomy" id="930990"/>
    <lineage>
        <taxon>Eukaryota</taxon>
        <taxon>Fungi</taxon>
        <taxon>Dikarya</taxon>
        <taxon>Basidiomycota</taxon>
        <taxon>Agaricomycotina</taxon>
        <taxon>Agaricomycetes</taxon>
        <taxon>Cantharellales</taxon>
        <taxon>Botryobasidiaceae</taxon>
        <taxon>Botryobasidium</taxon>
    </lineage>
</organism>
<dbReference type="GO" id="GO:0006032">
    <property type="term" value="P:chitin catabolic process"/>
    <property type="evidence" value="ECO:0007669"/>
    <property type="project" value="UniProtKB-KW"/>
</dbReference>
<dbReference type="PROSITE" id="PS51910">
    <property type="entry name" value="GH18_2"/>
    <property type="match status" value="1"/>
</dbReference>
<evidence type="ECO:0000256" key="7">
    <source>
        <dbReference type="RuleBase" id="RU000489"/>
    </source>
</evidence>
<keyword evidence="4" id="KW-0119">Carbohydrate metabolism</keyword>
<dbReference type="PANTHER" id="PTHR46476">
    <property type="entry name" value="CHITINASE 2-LIKE"/>
    <property type="match status" value="1"/>
</dbReference>
<protein>
    <submittedName>
        <fullName evidence="11">Glycoside hydrolase family 18 protein</fullName>
    </submittedName>
</protein>
<dbReference type="Proteomes" id="UP000027195">
    <property type="component" value="Unassembled WGS sequence"/>
</dbReference>
<dbReference type="PANTHER" id="PTHR46476:SF9">
    <property type="entry name" value="GH18 DOMAIN-CONTAINING PROTEIN"/>
    <property type="match status" value="1"/>
</dbReference>
<keyword evidence="2 7" id="KW-0378">Hydrolase</keyword>
<evidence type="ECO:0000256" key="9">
    <source>
        <dbReference type="SAM" id="SignalP"/>
    </source>
</evidence>
<evidence type="ECO:0000313" key="11">
    <source>
        <dbReference type="EMBL" id="KDQ20356.1"/>
    </source>
</evidence>
<dbReference type="SUPFAM" id="SSF51445">
    <property type="entry name" value="(Trans)glycosidases"/>
    <property type="match status" value="1"/>
</dbReference>
<dbReference type="InterPro" id="IPR001223">
    <property type="entry name" value="Glyco_hydro18_cat"/>
</dbReference>
<feature type="domain" description="GH18" evidence="10">
    <location>
        <begin position="46"/>
        <end position="325"/>
    </location>
</feature>
<feature type="chain" id="PRO_5001641960" evidence="9">
    <location>
        <begin position="24"/>
        <end position="325"/>
    </location>
</feature>